<organism evidence="1 2">
    <name type="scientific">Argiope bruennichi</name>
    <name type="common">Wasp spider</name>
    <name type="synonym">Aranea bruennichi</name>
    <dbReference type="NCBI Taxonomy" id="94029"/>
    <lineage>
        <taxon>Eukaryota</taxon>
        <taxon>Metazoa</taxon>
        <taxon>Ecdysozoa</taxon>
        <taxon>Arthropoda</taxon>
        <taxon>Chelicerata</taxon>
        <taxon>Arachnida</taxon>
        <taxon>Araneae</taxon>
        <taxon>Araneomorphae</taxon>
        <taxon>Entelegynae</taxon>
        <taxon>Araneoidea</taxon>
        <taxon>Araneidae</taxon>
        <taxon>Argiope</taxon>
    </lineage>
</organism>
<keyword evidence="2" id="KW-1185">Reference proteome</keyword>
<reference evidence="1" key="1">
    <citation type="journal article" date="2020" name="bioRxiv">
        <title>Chromosome-level reference genome of the European wasp spider Argiope bruennichi: a resource for studies on range expansion and evolutionary adaptation.</title>
        <authorList>
            <person name="Sheffer M.M."/>
            <person name="Hoppe A."/>
            <person name="Krehenwinkel H."/>
            <person name="Uhl G."/>
            <person name="Kuss A.W."/>
            <person name="Jensen L."/>
            <person name="Jensen C."/>
            <person name="Gillespie R.G."/>
            <person name="Hoff K.J."/>
            <person name="Prost S."/>
        </authorList>
    </citation>
    <scope>NUCLEOTIDE SEQUENCE</scope>
</reference>
<dbReference type="AlphaFoldDB" id="A0A8T0EUF1"/>
<evidence type="ECO:0000313" key="2">
    <source>
        <dbReference type="Proteomes" id="UP000807504"/>
    </source>
</evidence>
<sequence length="82" mass="9597">MSNTASFHIAFIGKKDTLCTEKKRRRDTKAHSEKMVRYEYKSFSDPRSAQAASNLGHTYVTERFREFETFCNELEILISDPE</sequence>
<name>A0A8T0EUF1_ARGBR</name>
<evidence type="ECO:0000313" key="1">
    <source>
        <dbReference type="EMBL" id="KAF8781364.1"/>
    </source>
</evidence>
<protein>
    <submittedName>
        <fullName evidence="1">Uncharacterized protein</fullName>
    </submittedName>
</protein>
<dbReference type="EMBL" id="JABXBU010001863">
    <property type="protein sequence ID" value="KAF8781364.1"/>
    <property type="molecule type" value="Genomic_DNA"/>
</dbReference>
<comment type="caution">
    <text evidence="1">The sequence shown here is derived from an EMBL/GenBank/DDBJ whole genome shotgun (WGS) entry which is preliminary data.</text>
</comment>
<proteinExistence type="predicted"/>
<accession>A0A8T0EUF1</accession>
<dbReference type="Proteomes" id="UP000807504">
    <property type="component" value="Unassembled WGS sequence"/>
</dbReference>
<gene>
    <name evidence="1" type="ORF">HNY73_011766</name>
</gene>
<reference evidence="1" key="2">
    <citation type="submission" date="2020-06" db="EMBL/GenBank/DDBJ databases">
        <authorList>
            <person name="Sheffer M."/>
        </authorList>
    </citation>
    <scope>NUCLEOTIDE SEQUENCE</scope>
</reference>